<proteinExistence type="predicted"/>
<reference evidence="1" key="1">
    <citation type="submission" date="2015-12" db="EMBL/GenBank/DDBJ databases">
        <title>Update maize B73 reference genome by single molecule sequencing technologies.</title>
        <authorList>
            <consortium name="Maize Genome Sequencing Project"/>
            <person name="Ware D."/>
        </authorList>
    </citation>
    <scope>NUCLEOTIDE SEQUENCE</scope>
    <source>
        <tissue evidence="1">Seedling</tissue>
    </source>
</reference>
<evidence type="ECO:0000313" key="1">
    <source>
        <dbReference type="EMBL" id="AQK64862.1"/>
    </source>
</evidence>
<dbReference type="ExpressionAtlas" id="A0A1D6GNS0">
    <property type="expression patterns" value="baseline and differential"/>
</dbReference>
<protein>
    <submittedName>
        <fullName evidence="1">Tetratricopeptide repeat (TPR)-like superfamily protein</fullName>
    </submittedName>
</protein>
<accession>A0A1D6GNS0</accession>
<dbReference type="OMA" id="GEQDYNS"/>
<organism evidence="1">
    <name type="scientific">Zea mays</name>
    <name type="common">Maize</name>
    <dbReference type="NCBI Taxonomy" id="4577"/>
    <lineage>
        <taxon>Eukaryota</taxon>
        <taxon>Viridiplantae</taxon>
        <taxon>Streptophyta</taxon>
        <taxon>Embryophyta</taxon>
        <taxon>Tracheophyta</taxon>
        <taxon>Spermatophyta</taxon>
        <taxon>Magnoliopsida</taxon>
        <taxon>Liliopsida</taxon>
        <taxon>Poales</taxon>
        <taxon>Poaceae</taxon>
        <taxon>PACMAD clade</taxon>
        <taxon>Panicoideae</taxon>
        <taxon>Andropogonodae</taxon>
        <taxon>Andropogoneae</taxon>
        <taxon>Tripsacinae</taxon>
        <taxon>Zea</taxon>
    </lineage>
</organism>
<gene>
    <name evidence="1" type="ORF">ZEAMMB73_Zm00001d013954</name>
</gene>
<dbReference type="EMBL" id="CM000781">
    <property type="protein sequence ID" value="AQK64862.1"/>
    <property type="molecule type" value="Genomic_DNA"/>
</dbReference>
<dbReference type="AlphaFoldDB" id="A0A1D6GNS0"/>
<dbReference type="PANTHER" id="PTHR47689">
    <property type="entry name" value="TETRATRICOPEPTIDE REPEAT (TPR)-LIKE SUPERFAMILY PROTEIN"/>
    <property type="match status" value="1"/>
</dbReference>
<sequence length="141" mass="15504">MAAGGRASEPCPWNATWRCALTTGGGKWAKAHPTGVPASFQALHVFGLIDIAAKQLLGQGEQDYNSVQDALQKCVSLYKEPHTRRLVKNAAKQDYMICLTSLIDMVQSLFPIPHIPGLQELLCEAEQILGELEEESTRKKQ</sequence>
<name>A0A1D6GNS0_MAIZE</name>
<dbReference type="PANTHER" id="PTHR47689:SF2">
    <property type="entry name" value="TETRATRICOPEPTIDE REPEAT (TPR)-LIKE SUPERFAMILY PROTEIN"/>
    <property type="match status" value="1"/>
</dbReference>
<dbReference type="eggNOG" id="KOG1840">
    <property type="taxonomic scope" value="Eukaryota"/>
</dbReference>
<dbReference type="PaxDb" id="4577-GRMZM2G005199_P01"/>